<evidence type="ECO:0000313" key="3">
    <source>
        <dbReference type="Proteomes" id="UP000189670"/>
    </source>
</evidence>
<comment type="caution">
    <text evidence="2">The sequence shown here is derived from an EMBL/GenBank/DDBJ whole genome shotgun (WGS) entry which is preliminary data.</text>
</comment>
<sequence length="629" mass="73015">MRTINLTLKIIQFDKAVDIDEYLVKHCGTDHEKKKEKFEALKKNAKQHMMLLRNQIKLYKNAIEDRNENADPGNKIKPNNIFIGKICAEYFKYAGAYFVESENNYRCNIFYENYIYELSDNPIFNAMMNRTAGLNASQNGFKIIRQEMTDTAINTGKKVKIPGWITAKRTTNTIFINLCNERNELLKLSPGEIEIIKNGSNQDSVYLRNASNMEEINPDLFEDETYIKEGMSEMKTLLFDNFPCALVNKYYLFVYMIASFFVNFFKAKGLLKASGDTGSGKTTAANIITHLIYKKDMTTIGTPASYFTEAAISPITVMDNYERQNIDKSILDFLLFVATGGNKMKRDRDRQTSNIFERASTQIYWTAIEPPEKEELINRTIDIQFNERYWKEDFLETEITDLIIEKRDKLLSTIFKLIAFKILPDFKNKHSKAIKWLNSRFKGHSKKRLNEMLATYSVILKEVCNYIPYTEGEEGVASHVAIVSKWIEIQNEIAKDVSINTDPVIRYVGYLLNAYKYDETEFKTNFPEIQVEPELTEIAISDHSIKEYKSISFDFKYDDLYTFIGMESKRIGEKNPFTSSGNLKSGLRKANKTLKSAGWNFEGEVKEKRNSHYRIYRLTKTFKLEPEPF</sequence>
<name>A0A1V1NZE0_9BACT</name>
<dbReference type="Proteomes" id="UP000189670">
    <property type="component" value="Unassembled WGS sequence"/>
</dbReference>
<protein>
    <recommendedName>
        <fullName evidence="4">DUF927 domain-containing protein</fullName>
    </recommendedName>
</protein>
<feature type="coiled-coil region" evidence="1">
    <location>
        <begin position="35"/>
        <end position="69"/>
    </location>
</feature>
<dbReference type="AlphaFoldDB" id="A0A1V1NZE0"/>
<keyword evidence="1" id="KW-0175">Coiled coil</keyword>
<evidence type="ECO:0000313" key="2">
    <source>
        <dbReference type="EMBL" id="ETR67914.1"/>
    </source>
</evidence>
<gene>
    <name evidence="2" type="ORF">OMM_04876</name>
</gene>
<evidence type="ECO:0008006" key="4">
    <source>
        <dbReference type="Google" id="ProtNLM"/>
    </source>
</evidence>
<dbReference type="EMBL" id="ATBP01001159">
    <property type="protein sequence ID" value="ETR67914.1"/>
    <property type="molecule type" value="Genomic_DNA"/>
</dbReference>
<proteinExistence type="predicted"/>
<organism evidence="2 3">
    <name type="scientific">Candidatus Magnetoglobus multicellularis str. Araruama</name>
    <dbReference type="NCBI Taxonomy" id="890399"/>
    <lineage>
        <taxon>Bacteria</taxon>
        <taxon>Pseudomonadati</taxon>
        <taxon>Thermodesulfobacteriota</taxon>
        <taxon>Desulfobacteria</taxon>
        <taxon>Desulfobacterales</taxon>
        <taxon>Desulfobacteraceae</taxon>
        <taxon>Candidatus Magnetoglobus</taxon>
    </lineage>
</organism>
<reference evidence="3" key="1">
    <citation type="submission" date="2012-11" db="EMBL/GenBank/DDBJ databases">
        <authorList>
            <person name="Lucero-Rivera Y.E."/>
            <person name="Tovar-Ramirez D."/>
        </authorList>
    </citation>
    <scope>NUCLEOTIDE SEQUENCE [LARGE SCALE GENOMIC DNA]</scope>
    <source>
        <strain evidence="3">Araruama</strain>
    </source>
</reference>
<evidence type="ECO:0000256" key="1">
    <source>
        <dbReference type="SAM" id="Coils"/>
    </source>
</evidence>
<accession>A0A1V1NZE0</accession>